<reference evidence="1 2" key="1">
    <citation type="submission" date="2018-04" db="EMBL/GenBank/DDBJ databases">
        <authorList>
            <person name="Zhang X."/>
            <person name="Yuan J."/>
            <person name="Li F."/>
            <person name="Xiang J."/>
        </authorList>
    </citation>
    <scope>NUCLEOTIDE SEQUENCE [LARGE SCALE GENOMIC DNA]</scope>
    <source>
        <tissue evidence="1">Muscle</tissue>
    </source>
</reference>
<reference evidence="1 2" key="2">
    <citation type="submission" date="2019-01" db="EMBL/GenBank/DDBJ databases">
        <title>The decoding of complex shrimp genome reveals the adaptation for benthos swimmer, frequently molting mechanism and breeding impact on genome.</title>
        <authorList>
            <person name="Sun Y."/>
            <person name="Gao Y."/>
            <person name="Yu Y."/>
        </authorList>
    </citation>
    <scope>NUCLEOTIDE SEQUENCE [LARGE SCALE GENOMIC DNA]</scope>
    <source>
        <tissue evidence="1">Muscle</tissue>
    </source>
</reference>
<proteinExistence type="predicted"/>
<comment type="caution">
    <text evidence="1">The sequence shown here is derived from an EMBL/GenBank/DDBJ whole genome shotgun (WGS) entry which is preliminary data.</text>
</comment>
<gene>
    <name evidence="1" type="ORF">C7M84_014026</name>
</gene>
<keyword evidence="2" id="KW-1185">Reference proteome</keyword>
<evidence type="ECO:0000313" key="2">
    <source>
        <dbReference type="Proteomes" id="UP000283509"/>
    </source>
</evidence>
<dbReference type="AlphaFoldDB" id="A0A3R7LYC8"/>
<name>A0A3R7LYC8_PENVA</name>
<dbReference type="Proteomes" id="UP000283509">
    <property type="component" value="Unassembled WGS sequence"/>
</dbReference>
<dbReference type="EMBL" id="QCYY01002745">
    <property type="protein sequence ID" value="ROT67868.1"/>
    <property type="molecule type" value="Genomic_DNA"/>
</dbReference>
<accession>A0A3R7LYC8</accession>
<evidence type="ECO:0000313" key="1">
    <source>
        <dbReference type="EMBL" id="ROT67868.1"/>
    </source>
</evidence>
<sequence length="117" mass="13810">MTDEDVVTMDYETVKEAAVEDADYQRLIARGRTGDWPASKCKEFIGLRPYYQNFQDDKGSDQIPQRIELRWNARRDSELKRFVKTNFLIVNPKEELVYDLRKVLRDCIVEISAMTGW</sequence>
<organism evidence="1 2">
    <name type="scientific">Penaeus vannamei</name>
    <name type="common">Whiteleg shrimp</name>
    <name type="synonym">Litopenaeus vannamei</name>
    <dbReference type="NCBI Taxonomy" id="6689"/>
    <lineage>
        <taxon>Eukaryota</taxon>
        <taxon>Metazoa</taxon>
        <taxon>Ecdysozoa</taxon>
        <taxon>Arthropoda</taxon>
        <taxon>Crustacea</taxon>
        <taxon>Multicrustacea</taxon>
        <taxon>Malacostraca</taxon>
        <taxon>Eumalacostraca</taxon>
        <taxon>Eucarida</taxon>
        <taxon>Decapoda</taxon>
        <taxon>Dendrobranchiata</taxon>
        <taxon>Penaeoidea</taxon>
        <taxon>Penaeidae</taxon>
        <taxon>Penaeus</taxon>
    </lineage>
</organism>
<protein>
    <submittedName>
        <fullName evidence="1">Uncharacterized protein</fullName>
    </submittedName>
</protein>